<evidence type="ECO:0000259" key="1">
    <source>
        <dbReference type="Pfam" id="PF01738"/>
    </source>
</evidence>
<dbReference type="Gene3D" id="3.40.50.1820">
    <property type="entry name" value="alpha/beta hydrolase"/>
    <property type="match status" value="1"/>
</dbReference>
<dbReference type="SUPFAM" id="SSF53474">
    <property type="entry name" value="alpha/beta-Hydrolases"/>
    <property type="match status" value="1"/>
</dbReference>
<feature type="domain" description="Dienelactone hydrolase" evidence="1">
    <location>
        <begin position="31"/>
        <end position="244"/>
    </location>
</feature>
<protein>
    <submittedName>
        <fullName evidence="2">Alpha/beta-hydrolase</fullName>
    </submittedName>
</protein>
<keyword evidence="3" id="KW-1185">Reference proteome</keyword>
<reference evidence="2" key="1">
    <citation type="journal article" date="2020" name="Stud. Mycol.">
        <title>101 Dothideomycetes genomes: a test case for predicting lifestyles and emergence of pathogens.</title>
        <authorList>
            <person name="Haridas S."/>
            <person name="Albert R."/>
            <person name="Binder M."/>
            <person name="Bloem J."/>
            <person name="Labutti K."/>
            <person name="Salamov A."/>
            <person name="Andreopoulos B."/>
            <person name="Baker S."/>
            <person name="Barry K."/>
            <person name="Bills G."/>
            <person name="Bluhm B."/>
            <person name="Cannon C."/>
            <person name="Castanera R."/>
            <person name="Culley D."/>
            <person name="Daum C."/>
            <person name="Ezra D."/>
            <person name="Gonzalez J."/>
            <person name="Henrissat B."/>
            <person name="Kuo A."/>
            <person name="Liang C."/>
            <person name="Lipzen A."/>
            <person name="Lutzoni F."/>
            <person name="Magnuson J."/>
            <person name="Mondo S."/>
            <person name="Nolan M."/>
            <person name="Ohm R."/>
            <person name="Pangilinan J."/>
            <person name="Park H.-J."/>
            <person name="Ramirez L."/>
            <person name="Alfaro M."/>
            <person name="Sun H."/>
            <person name="Tritt A."/>
            <person name="Yoshinaga Y."/>
            <person name="Zwiers L.-H."/>
            <person name="Turgeon B."/>
            <person name="Goodwin S."/>
            <person name="Spatafora J."/>
            <person name="Crous P."/>
            <person name="Grigoriev I."/>
        </authorList>
    </citation>
    <scope>NUCLEOTIDE SEQUENCE</scope>
    <source>
        <strain evidence="2">CBS 123094</strain>
    </source>
</reference>
<accession>A0A6A5WKE7</accession>
<name>A0A6A5WKE7_9PLEO</name>
<evidence type="ECO:0000313" key="3">
    <source>
        <dbReference type="Proteomes" id="UP000799779"/>
    </source>
</evidence>
<dbReference type="GO" id="GO:0016787">
    <property type="term" value="F:hydrolase activity"/>
    <property type="evidence" value="ECO:0007669"/>
    <property type="project" value="UniProtKB-KW"/>
</dbReference>
<organism evidence="2 3">
    <name type="scientific">Amniculicola lignicola CBS 123094</name>
    <dbReference type="NCBI Taxonomy" id="1392246"/>
    <lineage>
        <taxon>Eukaryota</taxon>
        <taxon>Fungi</taxon>
        <taxon>Dikarya</taxon>
        <taxon>Ascomycota</taxon>
        <taxon>Pezizomycotina</taxon>
        <taxon>Dothideomycetes</taxon>
        <taxon>Pleosporomycetidae</taxon>
        <taxon>Pleosporales</taxon>
        <taxon>Amniculicolaceae</taxon>
        <taxon>Amniculicola</taxon>
    </lineage>
</organism>
<dbReference type="AlphaFoldDB" id="A0A6A5WKE7"/>
<evidence type="ECO:0000313" key="2">
    <source>
        <dbReference type="EMBL" id="KAF2001394.1"/>
    </source>
</evidence>
<dbReference type="EMBL" id="ML977583">
    <property type="protein sequence ID" value="KAF2001394.1"/>
    <property type="molecule type" value="Genomic_DNA"/>
</dbReference>
<sequence>MASNKPGKCCTEGVKHEGIAQGEFKTVGGVRSYVIYPEDKSTGKAILIMTDVLGVDSINVQLIADQFAANGYFTVIPDMFNGNPYPQNPAPGVDIWSWMKSDMPNTDKLDPLLDEVLKEMRGSYECKKVGSVGYCFGGKYVVRTLKPGKIDAGYTAHPSFVEREELEGILGPLSISAAETDFIFSTEKRHETEDILLKLESPYQINLYSDVKHGFAVRSDLANPREKFAKEQAFFQAVHWFDHFLK</sequence>
<dbReference type="InterPro" id="IPR029058">
    <property type="entry name" value="AB_hydrolase_fold"/>
</dbReference>
<dbReference type="OrthoDB" id="17560at2759"/>
<keyword evidence="2" id="KW-0378">Hydrolase</keyword>
<proteinExistence type="predicted"/>
<dbReference type="InterPro" id="IPR002925">
    <property type="entry name" value="Dienelactn_hydro"/>
</dbReference>
<gene>
    <name evidence="2" type="ORF">P154DRAFT_168969</name>
</gene>
<dbReference type="PANTHER" id="PTHR17630">
    <property type="entry name" value="DIENELACTONE HYDROLASE"/>
    <property type="match status" value="1"/>
</dbReference>
<dbReference type="Proteomes" id="UP000799779">
    <property type="component" value="Unassembled WGS sequence"/>
</dbReference>
<dbReference type="PANTHER" id="PTHR17630:SF44">
    <property type="entry name" value="PROTEIN AIM2"/>
    <property type="match status" value="1"/>
</dbReference>
<dbReference type="Pfam" id="PF01738">
    <property type="entry name" value="DLH"/>
    <property type="match status" value="1"/>
</dbReference>